<protein>
    <submittedName>
        <fullName evidence="5">TATA-binding protein interacting-domain-containing protein</fullName>
    </submittedName>
</protein>
<dbReference type="InterPro" id="IPR039852">
    <property type="entry name" value="CAND1/CAND2"/>
</dbReference>
<keyword evidence="6" id="KW-1185">Reference proteome</keyword>
<dbReference type="Gene3D" id="1.25.10.10">
    <property type="entry name" value="Leucine-rich Repeat Variant"/>
    <property type="match status" value="1"/>
</dbReference>
<dbReference type="EMBL" id="JABBWE010000002">
    <property type="protein sequence ID" value="KAG1806378.1"/>
    <property type="molecule type" value="Genomic_DNA"/>
</dbReference>
<evidence type="ECO:0000259" key="4">
    <source>
        <dbReference type="Pfam" id="PF08623"/>
    </source>
</evidence>
<comment type="caution">
    <text evidence="5">The sequence shown here is derived from an EMBL/GenBank/DDBJ whole genome shotgun (WGS) entry which is preliminary data.</text>
</comment>
<dbReference type="SUPFAM" id="SSF48371">
    <property type="entry name" value="ARM repeat"/>
    <property type="match status" value="1"/>
</dbReference>
<dbReference type="InterPro" id="IPR011989">
    <property type="entry name" value="ARM-like"/>
</dbReference>
<dbReference type="InterPro" id="IPR016024">
    <property type="entry name" value="ARM-type_fold"/>
</dbReference>
<proteinExistence type="inferred from homology"/>
<evidence type="ECO:0000313" key="6">
    <source>
        <dbReference type="Proteomes" id="UP000719766"/>
    </source>
</evidence>
<feature type="domain" description="TATA-binding protein interacting (TIP20)" evidence="4">
    <location>
        <begin position="32"/>
        <end position="149"/>
    </location>
</feature>
<sequence length="151" mass="16870">MDFLDLIHDQDLNVCCLALSALNSAARTKPHLIRDHLLTLLLSLYVEMKVNPDLISTVQMGPWTHKVIGSLNVHKTTSKTLYTLLDICITQLDLLIFLSHLLAAISDPSDKIKVIGRMLLMWLSASLTTSIALSQHLGELTPPLELTMRHH</sequence>
<dbReference type="PANTHER" id="PTHR12696">
    <property type="entry name" value="TIP120"/>
    <property type="match status" value="1"/>
</dbReference>
<keyword evidence="2" id="KW-0677">Repeat</keyword>
<dbReference type="Proteomes" id="UP000719766">
    <property type="component" value="Unassembled WGS sequence"/>
</dbReference>
<keyword evidence="3" id="KW-0833">Ubl conjugation pathway</keyword>
<dbReference type="GO" id="GO:0010265">
    <property type="term" value="P:SCF complex assembly"/>
    <property type="evidence" value="ECO:0007669"/>
    <property type="project" value="InterPro"/>
</dbReference>
<reference evidence="5" key="1">
    <citation type="journal article" date="2020" name="New Phytol.">
        <title>Comparative genomics reveals dynamic genome evolution in host specialist ectomycorrhizal fungi.</title>
        <authorList>
            <person name="Lofgren L.A."/>
            <person name="Nguyen N.H."/>
            <person name="Vilgalys R."/>
            <person name="Ruytinx J."/>
            <person name="Liao H.L."/>
            <person name="Branco S."/>
            <person name="Kuo A."/>
            <person name="LaButti K."/>
            <person name="Lipzen A."/>
            <person name="Andreopoulos W."/>
            <person name="Pangilinan J."/>
            <person name="Riley R."/>
            <person name="Hundley H."/>
            <person name="Na H."/>
            <person name="Barry K."/>
            <person name="Grigoriev I.V."/>
            <person name="Stajich J.E."/>
            <person name="Kennedy P.G."/>
        </authorList>
    </citation>
    <scope>NUCLEOTIDE SEQUENCE</scope>
    <source>
        <strain evidence="5">S12</strain>
    </source>
</reference>
<dbReference type="AlphaFoldDB" id="A0A9P7J7B8"/>
<name>A0A9P7J7B8_9AGAM</name>
<gene>
    <name evidence="5" type="ORF">HD556DRAFT_1468447</name>
</gene>
<evidence type="ECO:0000256" key="3">
    <source>
        <dbReference type="ARBA" id="ARBA00022786"/>
    </source>
</evidence>
<dbReference type="OrthoDB" id="2688936at2759"/>
<evidence type="ECO:0000313" key="5">
    <source>
        <dbReference type="EMBL" id="KAG1806378.1"/>
    </source>
</evidence>
<dbReference type="Pfam" id="PF08623">
    <property type="entry name" value="TIP120"/>
    <property type="match status" value="1"/>
</dbReference>
<organism evidence="5 6">
    <name type="scientific">Suillus plorans</name>
    <dbReference type="NCBI Taxonomy" id="116603"/>
    <lineage>
        <taxon>Eukaryota</taxon>
        <taxon>Fungi</taxon>
        <taxon>Dikarya</taxon>
        <taxon>Basidiomycota</taxon>
        <taxon>Agaricomycotina</taxon>
        <taxon>Agaricomycetes</taxon>
        <taxon>Agaricomycetidae</taxon>
        <taxon>Boletales</taxon>
        <taxon>Suillineae</taxon>
        <taxon>Suillaceae</taxon>
        <taxon>Suillus</taxon>
    </lineage>
</organism>
<evidence type="ECO:0000256" key="2">
    <source>
        <dbReference type="ARBA" id="ARBA00022737"/>
    </source>
</evidence>
<dbReference type="InterPro" id="IPR013932">
    <property type="entry name" value="TATA-bd_TIP120"/>
</dbReference>
<accession>A0A9P7J7B8</accession>
<dbReference type="GeneID" id="64602171"/>
<dbReference type="RefSeq" id="XP_041166849.1">
    <property type="nucleotide sequence ID" value="XM_041308407.1"/>
</dbReference>
<evidence type="ECO:0000256" key="1">
    <source>
        <dbReference type="ARBA" id="ARBA00007657"/>
    </source>
</evidence>
<comment type="similarity">
    <text evidence="1">Belongs to the CAND family.</text>
</comment>